<feature type="compositionally biased region" description="Low complexity" evidence="2">
    <location>
        <begin position="672"/>
        <end position="684"/>
    </location>
</feature>
<dbReference type="Gene3D" id="4.10.60.10">
    <property type="entry name" value="Zinc finger, CCHC-type"/>
    <property type="match status" value="1"/>
</dbReference>
<dbReference type="Gene3D" id="3.10.590.10">
    <property type="entry name" value="ph1033 like domains"/>
    <property type="match status" value="1"/>
</dbReference>
<feature type="compositionally biased region" description="Polar residues" evidence="2">
    <location>
        <begin position="149"/>
        <end position="168"/>
    </location>
</feature>
<keyword evidence="1" id="KW-0862">Zinc</keyword>
<evidence type="ECO:0000256" key="2">
    <source>
        <dbReference type="SAM" id="MobiDB-lite"/>
    </source>
</evidence>
<dbReference type="SMART" id="SM00343">
    <property type="entry name" value="ZnF_C2HC"/>
    <property type="match status" value="1"/>
</dbReference>
<dbReference type="AlphaFoldDB" id="A0AA39R579"/>
<dbReference type="InterPro" id="IPR036875">
    <property type="entry name" value="Znf_CCHC_sf"/>
</dbReference>
<feature type="compositionally biased region" description="Basic and acidic residues" evidence="2">
    <location>
        <begin position="495"/>
        <end position="535"/>
    </location>
</feature>
<evidence type="ECO:0000259" key="3">
    <source>
        <dbReference type="PROSITE" id="PS50158"/>
    </source>
</evidence>
<proteinExistence type="predicted"/>
<feature type="region of interest" description="Disordered" evidence="2">
    <location>
        <begin position="149"/>
        <end position="169"/>
    </location>
</feature>
<dbReference type="Pfam" id="PF00098">
    <property type="entry name" value="zf-CCHC"/>
    <property type="match status" value="1"/>
</dbReference>
<dbReference type="GO" id="GO:0000398">
    <property type="term" value="P:mRNA splicing, via spliceosome"/>
    <property type="evidence" value="ECO:0007669"/>
    <property type="project" value="TreeGrafter"/>
</dbReference>
<dbReference type="PROSITE" id="PS50882">
    <property type="entry name" value="YTH"/>
    <property type="match status" value="1"/>
</dbReference>
<comment type="caution">
    <text evidence="5">The sequence shown here is derived from an EMBL/GenBank/DDBJ whole genome shotgun (WGS) entry which is preliminary data.</text>
</comment>
<dbReference type="GO" id="GO:0008270">
    <property type="term" value="F:zinc ion binding"/>
    <property type="evidence" value="ECO:0007669"/>
    <property type="project" value="UniProtKB-KW"/>
</dbReference>
<feature type="compositionally biased region" description="Basic and acidic residues" evidence="2">
    <location>
        <begin position="461"/>
        <end position="487"/>
    </location>
</feature>
<dbReference type="Pfam" id="PF04146">
    <property type="entry name" value="YTH"/>
    <property type="match status" value="1"/>
</dbReference>
<dbReference type="CDD" id="cd21134">
    <property type="entry name" value="YTH"/>
    <property type="match status" value="1"/>
</dbReference>
<feature type="compositionally biased region" description="Basic and acidic residues" evidence="2">
    <location>
        <begin position="352"/>
        <end position="376"/>
    </location>
</feature>
<feature type="compositionally biased region" description="Basic and acidic residues" evidence="2">
    <location>
        <begin position="549"/>
        <end position="559"/>
    </location>
</feature>
<protein>
    <submittedName>
        <fullName evidence="5">Uncharacterized protein</fullName>
    </submittedName>
</protein>
<feature type="compositionally biased region" description="Basic and acidic residues" evidence="2">
    <location>
        <begin position="731"/>
        <end position="749"/>
    </location>
</feature>
<keyword evidence="1" id="KW-0479">Metal-binding</keyword>
<feature type="region of interest" description="Disordered" evidence="2">
    <location>
        <begin position="850"/>
        <end position="917"/>
    </location>
</feature>
<dbReference type="GO" id="GO:0003729">
    <property type="term" value="F:mRNA binding"/>
    <property type="evidence" value="ECO:0007669"/>
    <property type="project" value="TreeGrafter"/>
</dbReference>
<feature type="compositionally biased region" description="Polar residues" evidence="2">
    <location>
        <begin position="185"/>
        <end position="194"/>
    </location>
</feature>
<feature type="compositionally biased region" description="Low complexity" evidence="2">
    <location>
        <begin position="320"/>
        <end position="330"/>
    </location>
</feature>
<dbReference type="PANTHER" id="PTHR12357">
    <property type="entry name" value="YTH YT521-B HOMOLOGY DOMAIN-CONTAINING"/>
    <property type="match status" value="1"/>
</dbReference>
<dbReference type="PANTHER" id="PTHR12357:SF3">
    <property type="entry name" value="YTH DOMAIN-CONTAINING PROTEIN 1"/>
    <property type="match status" value="1"/>
</dbReference>
<dbReference type="GO" id="GO:0005654">
    <property type="term" value="C:nucleoplasm"/>
    <property type="evidence" value="ECO:0007669"/>
    <property type="project" value="TreeGrafter"/>
</dbReference>
<feature type="compositionally biased region" description="Low complexity" evidence="2">
    <location>
        <begin position="580"/>
        <end position="589"/>
    </location>
</feature>
<dbReference type="SUPFAM" id="SSF57756">
    <property type="entry name" value="Retrovirus zinc finger-like domains"/>
    <property type="match status" value="1"/>
</dbReference>
<feature type="compositionally biased region" description="Polar residues" evidence="2">
    <location>
        <begin position="713"/>
        <end position="726"/>
    </location>
</feature>
<feature type="domain" description="CCHC-type" evidence="3">
    <location>
        <begin position="845"/>
        <end position="860"/>
    </location>
</feature>
<dbReference type="EMBL" id="JAFEKC020000006">
    <property type="protein sequence ID" value="KAK0514040.1"/>
    <property type="molecule type" value="Genomic_DNA"/>
</dbReference>
<dbReference type="InterPro" id="IPR001878">
    <property type="entry name" value="Znf_CCHC"/>
</dbReference>
<dbReference type="InterPro" id="IPR045168">
    <property type="entry name" value="YTH_prot"/>
</dbReference>
<feature type="compositionally biased region" description="Polar residues" evidence="2">
    <location>
        <begin position="433"/>
        <end position="447"/>
    </location>
</feature>
<gene>
    <name evidence="5" type="ORF">JMJ35_003762</name>
</gene>
<reference evidence="5" key="1">
    <citation type="submission" date="2023-03" db="EMBL/GenBank/DDBJ databases">
        <title>Complete genome of Cladonia borealis.</title>
        <authorList>
            <person name="Park H."/>
        </authorList>
    </citation>
    <scope>NUCLEOTIDE SEQUENCE</scope>
    <source>
        <strain evidence="5">ANT050790</strain>
    </source>
</reference>
<dbReference type="GO" id="GO:0000381">
    <property type="term" value="P:regulation of alternative mRNA splicing, via spliceosome"/>
    <property type="evidence" value="ECO:0007669"/>
    <property type="project" value="TreeGrafter"/>
</dbReference>
<feature type="region of interest" description="Disordered" evidence="2">
    <location>
        <begin position="291"/>
        <end position="611"/>
    </location>
</feature>
<keyword evidence="6" id="KW-1185">Reference proteome</keyword>
<evidence type="ECO:0000259" key="4">
    <source>
        <dbReference type="PROSITE" id="PS50882"/>
    </source>
</evidence>
<feature type="compositionally biased region" description="Basic and acidic residues" evidence="2">
    <location>
        <begin position="785"/>
        <end position="795"/>
    </location>
</feature>
<feature type="compositionally biased region" description="Basic and acidic residues" evidence="2">
    <location>
        <begin position="857"/>
        <end position="867"/>
    </location>
</feature>
<feature type="compositionally biased region" description="Polar residues" evidence="2">
    <location>
        <begin position="566"/>
        <end position="579"/>
    </location>
</feature>
<feature type="region of interest" description="Disordered" evidence="2">
    <location>
        <begin position="105"/>
        <end position="132"/>
    </location>
</feature>
<accession>A0AA39R579</accession>
<feature type="domain" description="YTH" evidence="4">
    <location>
        <begin position="932"/>
        <end position="1066"/>
    </location>
</feature>
<feature type="compositionally biased region" description="Polar residues" evidence="2">
    <location>
        <begin position="109"/>
        <end position="132"/>
    </location>
</feature>
<feature type="compositionally biased region" description="Basic and acidic residues" evidence="2">
    <location>
        <begin position="891"/>
        <end position="901"/>
    </location>
</feature>
<evidence type="ECO:0000313" key="6">
    <source>
        <dbReference type="Proteomes" id="UP001166286"/>
    </source>
</evidence>
<evidence type="ECO:0000313" key="5">
    <source>
        <dbReference type="EMBL" id="KAK0514040.1"/>
    </source>
</evidence>
<feature type="region of interest" description="Disordered" evidence="2">
    <location>
        <begin position="1"/>
        <end position="21"/>
    </location>
</feature>
<feature type="region of interest" description="Disordered" evidence="2">
    <location>
        <begin position="185"/>
        <end position="206"/>
    </location>
</feature>
<name>A0AA39R579_9LECA</name>
<keyword evidence="1" id="KW-0863">Zinc-finger</keyword>
<feature type="compositionally biased region" description="Polar residues" evidence="2">
    <location>
        <begin position="868"/>
        <end position="879"/>
    </location>
</feature>
<dbReference type="Proteomes" id="UP001166286">
    <property type="component" value="Unassembled WGS sequence"/>
</dbReference>
<dbReference type="PROSITE" id="PS50158">
    <property type="entry name" value="ZF_CCHC"/>
    <property type="match status" value="1"/>
</dbReference>
<feature type="compositionally biased region" description="Polar residues" evidence="2">
    <location>
        <begin position="1"/>
        <end position="13"/>
    </location>
</feature>
<evidence type="ECO:0000256" key="1">
    <source>
        <dbReference type="PROSITE-ProRule" id="PRU00047"/>
    </source>
</evidence>
<organism evidence="5 6">
    <name type="scientific">Cladonia borealis</name>
    <dbReference type="NCBI Taxonomy" id="184061"/>
    <lineage>
        <taxon>Eukaryota</taxon>
        <taxon>Fungi</taxon>
        <taxon>Dikarya</taxon>
        <taxon>Ascomycota</taxon>
        <taxon>Pezizomycotina</taxon>
        <taxon>Lecanoromycetes</taxon>
        <taxon>OSLEUM clade</taxon>
        <taxon>Lecanoromycetidae</taxon>
        <taxon>Lecanorales</taxon>
        <taxon>Lecanorineae</taxon>
        <taxon>Cladoniaceae</taxon>
        <taxon>Cladonia</taxon>
    </lineage>
</organism>
<feature type="region of interest" description="Disordered" evidence="2">
    <location>
        <begin position="669"/>
        <end position="834"/>
    </location>
</feature>
<sequence length="1096" mass="121412">MAQNTYNYHSTPHGSPPPLTNNDYGGLMGSLISPGPGTPLQSTFPAPWPAQPGWQQNGGQGGYTYSMPYQGPPMNQTAWHANGQQAYMPQDDEDDELFTIDDTDILGPNKQQVNSSAGASGNTHSPHHNQQIRPDQLHNHASSSPLAQPQFQNVTAGGPSQTRNSPAINSAARAAELRAKLLANKSSNAASRQGSPAVKANEQTDAKKTTVQELLRQTNGALATHSGGQASGDTTAQAYEGNATKSESTLPASDRSPGKPVTNMDFEFLFAEAQNAANARKSEVGVMNKTQSNETNDMKSGVSKEMRRTEAATQNLQPALKKSISSSELSEPGEIHSETASPILAKQSARMAETREAKQAKEDKKEKLMRQNEVKKAYQPLKGSRAPQPEPTADSWERSAADGLASALTNKTNVKAADNLRMPPEPRMEPESSTKSLRLESQQQLARPSTGLRGGQYEPSLIHEESRRDQHRDRIRDFDRRDDEKARRPLSSQQHPKEPDSRRDVDGRRQKLMDDNAKRTEENARRAAEYKKNLEAQRAPFRQTAPENSRSREEGHKQEAGAAPAQMSTINTSGKESFQNNNNMNSRNNESGDGGQDPYADMLSPGLQDVEGNQDLSDWLELTKFHDQEFREKRLGLFRKKRALELQQAELEREEQELQGIPFVARAQSTIPASSPPKSSRRPSIVNPKMPPPPLPLKEANNDVGIKIKDSALSASLPSSQNTTPTLKRHHTEDDAESRRLQPAEKLARLDMNGHTTNEKVLTSPANVKGTNTHVKLEPTPLENRISREDSDRFTARRRGRSRSPETRRRSVSPQRRRYLDDYSPEPQASFSRNYNGIARDSRTCHNCGQPGHYQHQCREPRRDGKEWNTSPGYQQWVSPNYRGRNPLSRPDTRSGEDRPRYGSVGKSDDGVMANPRDNIGSRHLNLEAGDTRYFMIKSWNTDNVEIALRDCTWATQEKNLPLLASAYATSRNVLLFFSVNNSRAFQGYARMSSAPDPSIAPPAWTKNLLWTPSPAFKITWITRAHCRFARIGHLKNSLNEGHAVLVGRDGQEIEEECGRRLAAEIDEVGGVGVGGGVGEGRGEGWGVVEARGDRW</sequence>
<dbReference type="InterPro" id="IPR007275">
    <property type="entry name" value="YTH_domain"/>
</dbReference>
<feature type="compositionally biased region" description="Polar residues" evidence="2">
    <location>
        <begin position="754"/>
        <end position="774"/>
    </location>
</feature>
<dbReference type="GO" id="GO:1990247">
    <property type="term" value="F:N6-methyladenosine-containing RNA reader activity"/>
    <property type="evidence" value="ECO:0007669"/>
    <property type="project" value="TreeGrafter"/>
</dbReference>